<dbReference type="EMBL" id="LPIX01000054">
    <property type="protein sequence ID" value="KWE03428.1"/>
    <property type="molecule type" value="Genomic_DNA"/>
</dbReference>
<dbReference type="Pfam" id="PF07969">
    <property type="entry name" value="Amidohydro_3"/>
    <property type="match status" value="1"/>
</dbReference>
<dbReference type="PANTHER" id="PTHR32027:SF9">
    <property type="entry name" value="BLL3847 PROTEIN"/>
    <property type="match status" value="1"/>
</dbReference>
<dbReference type="PANTHER" id="PTHR32027">
    <property type="entry name" value="CYTOSINE DEAMINASE"/>
    <property type="match status" value="1"/>
</dbReference>
<evidence type="ECO:0000259" key="1">
    <source>
        <dbReference type="Pfam" id="PF07969"/>
    </source>
</evidence>
<feature type="domain" description="Amidohydrolase 3" evidence="1">
    <location>
        <begin position="41"/>
        <end position="388"/>
    </location>
</feature>
<dbReference type="AlphaFoldDB" id="A0A108JC68"/>
<accession>A0A108JC68</accession>
<evidence type="ECO:0000313" key="2">
    <source>
        <dbReference type="EMBL" id="KWE03428.1"/>
    </source>
</evidence>
<dbReference type="SUPFAM" id="SSF51556">
    <property type="entry name" value="Metallo-dependent hydrolases"/>
    <property type="match status" value="1"/>
</dbReference>
<dbReference type="CDD" id="cd01293">
    <property type="entry name" value="Bact_CD"/>
    <property type="match status" value="1"/>
</dbReference>
<sequence length="394" mass="41595">MTSLLIRNLRTGAGDALDLLIDGDRIARLGPSLDAPDGCVVEDGAGALVLPGLVEGHTHLDKTHWGMRWYRNEVGPRLVDRIEHERRWRATSGHDAGAQSLALARAFLAAGTTRLRTHVDIDTDAGLRHLHGVLATRDTLRGQMDIQIVAFPQSGVLKRPGTAALLADALRAGADLLGGLDPCAIEGDPAEAVDVLFGVAERFGRGLDIHLHEPSTMGAFSLDLILQRTAALGMQGKVTISHGFCLGEIDEHARDALLARMAALGVALVTTAPASVAVPPLAACRAAGVTVIGGNDGIRDTWSPYGSPDMLERAMLIAMRNDYRRDDALETALDCVTDGGAHGCGFADYGLQAGRRADLVLVDALTPAEAIVARPVRRLVVSSGKIVARDGVLV</sequence>
<dbReference type="InterPro" id="IPR013108">
    <property type="entry name" value="Amidohydro_3"/>
</dbReference>
<dbReference type="SUPFAM" id="SSF51338">
    <property type="entry name" value="Composite domain of metallo-dependent hydrolases"/>
    <property type="match status" value="1"/>
</dbReference>
<comment type="caution">
    <text evidence="2">The sequence shown here is derived from an EMBL/GenBank/DDBJ whole genome shotgun (WGS) entry which is preliminary data.</text>
</comment>
<proteinExistence type="predicted"/>
<dbReference type="NCBIfam" id="NF004636">
    <property type="entry name" value="PRK05985.1"/>
    <property type="match status" value="1"/>
</dbReference>
<dbReference type="InterPro" id="IPR052349">
    <property type="entry name" value="Metallo-hydrolase_Enzymes"/>
</dbReference>
<dbReference type="Proteomes" id="UP000062998">
    <property type="component" value="Unassembled WGS sequence"/>
</dbReference>
<gene>
    <name evidence="2" type="ORF">WL73_14745</name>
</gene>
<dbReference type="Gene3D" id="3.20.20.140">
    <property type="entry name" value="Metal-dependent hydrolases"/>
    <property type="match status" value="1"/>
</dbReference>
<organism evidence="2 3">
    <name type="scientific">Burkholderia ubonensis</name>
    <dbReference type="NCBI Taxonomy" id="101571"/>
    <lineage>
        <taxon>Bacteria</taxon>
        <taxon>Pseudomonadati</taxon>
        <taxon>Pseudomonadota</taxon>
        <taxon>Betaproteobacteria</taxon>
        <taxon>Burkholderiales</taxon>
        <taxon>Burkholderiaceae</taxon>
        <taxon>Burkholderia</taxon>
        <taxon>Burkholderia cepacia complex</taxon>
    </lineage>
</organism>
<dbReference type="InterPro" id="IPR011059">
    <property type="entry name" value="Metal-dep_hydrolase_composite"/>
</dbReference>
<dbReference type="OrthoDB" id="9815027at2"/>
<dbReference type="InterPro" id="IPR032466">
    <property type="entry name" value="Metal_Hydrolase"/>
</dbReference>
<dbReference type="RefSeq" id="WP_059968058.1">
    <property type="nucleotide sequence ID" value="NZ_LPCX01000041.1"/>
</dbReference>
<dbReference type="Gene3D" id="2.30.40.10">
    <property type="entry name" value="Urease, subunit C, domain 1"/>
    <property type="match status" value="1"/>
</dbReference>
<reference evidence="2 3" key="1">
    <citation type="submission" date="2015-11" db="EMBL/GenBank/DDBJ databases">
        <title>Expanding the genomic diversity of Burkholderia species for the development of highly accurate diagnostics.</title>
        <authorList>
            <person name="Sahl J."/>
            <person name="Keim P."/>
            <person name="Wagner D."/>
        </authorList>
    </citation>
    <scope>NUCLEOTIDE SEQUENCE [LARGE SCALE GENOMIC DNA]</scope>
    <source>
        <strain evidence="2 3">MSMB2167WGS</strain>
    </source>
</reference>
<protein>
    <submittedName>
        <fullName evidence="2">Cytosine deaminase</fullName>
    </submittedName>
</protein>
<name>A0A108JC68_9BURK</name>
<evidence type="ECO:0000313" key="3">
    <source>
        <dbReference type="Proteomes" id="UP000062998"/>
    </source>
</evidence>
<dbReference type="GO" id="GO:0016814">
    <property type="term" value="F:hydrolase activity, acting on carbon-nitrogen (but not peptide) bonds, in cyclic amidines"/>
    <property type="evidence" value="ECO:0007669"/>
    <property type="project" value="TreeGrafter"/>
</dbReference>